<dbReference type="AlphaFoldDB" id="A0A0F5MNH5"/>
<reference evidence="1 2" key="1">
    <citation type="submission" date="2015-02" db="EMBL/GenBank/DDBJ databases">
        <title>Single cell genomics of a rare environmental alphaproteobacterium provides unique insights into Rickettsiaceae evolution.</title>
        <authorList>
            <person name="Martijn J."/>
            <person name="Schulz F."/>
            <person name="Zaremba-Niedzwiedzka K."/>
            <person name="Viklund J."/>
            <person name="Stepanauskas R."/>
            <person name="Andersson S.G.E."/>
            <person name="Horn M."/>
            <person name="Guy L."/>
            <person name="Ettema T.J.G."/>
        </authorList>
    </citation>
    <scope>NUCLEOTIDE SEQUENCE [LARGE SCALE GENOMIC DNA]</scope>
    <source>
        <strain evidence="1 2">SCGC AAA041-L04</strain>
    </source>
</reference>
<evidence type="ECO:0000313" key="1">
    <source>
        <dbReference type="EMBL" id="KKB96330.1"/>
    </source>
</evidence>
<proteinExistence type="predicted"/>
<gene>
    <name evidence="1" type="ORF">SZ25_00596</name>
</gene>
<evidence type="ECO:0000313" key="2">
    <source>
        <dbReference type="Proteomes" id="UP000033358"/>
    </source>
</evidence>
<dbReference type="PATRIC" id="fig|1607817.3.peg.596"/>
<dbReference type="Pfam" id="PF07592">
    <property type="entry name" value="DDE_Tnp_ISAZ013"/>
    <property type="match status" value="1"/>
</dbReference>
<accession>A0A0F5MNH5</accession>
<dbReference type="Proteomes" id="UP000033358">
    <property type="component" value="Unassembled WGS sequence"/>
</dbReference>
<organism evidence="1 2">
    <name type="scientific">Candidatus Arcanibacter lacustris</name>
    <dbReference type="NCBI Taxonomy" id="1607817"/>
    <lineage>
        <taxon>Bacteria</taxon>
        <taxon>Pseudomonadati</taxon>
        <taxon>Pseudomonadota</taxon>
        <taxon>Alphaproteobacteria</taxon>
        <taxon>Rickettsiales</taxon>
        <taxon>Candidatus Arcanibacter</taxon>
    </lineage>
</organism>
<dbReference type="NCBIfam" id="NF033519">
    <property type="entry name" value="transpos_ISAzo13"/>
    <property type="match status" value="1"/>
</dbReference>
<name>A0A0F5MNH5_9RICK</name>
<protein>
    <submittedName>
        <fullName evidence="1">Rhodopirellula transposase</fullName>
    </submittedName>
</protein>
<dbReference type="EMBL" id="JYHA01000090">
    <property type="protein sequence ID" value="KKB96330.1"/>
    <property type="molecule type" value="Genomic_DNA"/>
</dbReference>
<comment type="caution">
    <text evidence="1">The sequence shown here is derived from an EMBL/GenBank/DDBJ whole genome shotgun (WGS) entry which is preliminary data.</text>
</comment>
<dbReference type="InterPro" id="IPR011518">
    <property type="entry name" value="Transposase_36"/>
</dbReference>
<keyword evidence="2" id="KW-1185">Reference proteome</keyword>
<sequence>MGKERYPNATELMITADGGGSNGSRVRLWKIELQKFANEIGIPIHISHFPPGTSKWNKIEHKMFCYISMNWRGKPLISHEVIVNLIANTRTRSGLKIEADINTNIYPTGIKISDEEFSSINIIRNEFHGEWNYIIKPISP</sequence>